<accession>A0ABS2H9Q5</accession>
<dbReference type="EMBL" id="JADCNN020000012">
    <property type="protein sequence ID" value="MBM6996749.1"/>
    <property type="molecule type" value="Genomic_DNA"/>
</dbReference>
<evidence type="ECO:0000313" key="1">
    <source>
        <dbReference type="EMBL" id="MBM6996749.1"/>
    </source>
</evidence>
<evidence type="ECO:0000313" key="2">
    <source>
        <dbReference type="Proteomes" id="UP001516620"/>
    </source>
</evidence>
<name>A0ABS2H9Q5_9BACL</name>
<dbReference type="InterPro" id="IPR045507">
    <property type="entry name" value="DUF6483"/>
</dbReference>
<gene>
    <name evidence="1" type="ORF">IM700_013925</name>
</gene>
<dbReference type="Pfam" id="PF20092">
    <property type="entry name" value="DUF6483"/>
    <property type="match status" value="1"/>
</dbReference>
<sequence>MLRRDYLVRMIEEMTEVLGKVFMLKQQKKKVEALWALDELFKGQFRLSSQLLENLSAKDIVRLFQTGGEVEADKLQSLARLLKEEGDVYETSGESDEGASRWLKSLHLYLTAALHGAERSLWDISAAISELQSLLKSYRLPPDTEWLVLHWEETEGRFDQAENALYRLLEEGHATKEDAAGFYERLLTLSPDTLSAGGLPIEEVEEGLAEVKVRF</sequence>
<evidence type="ECO:0008006" key="3">
    <source>
        <dbReference type="Google" id="ProtNLM"/>
    </source>
</evidence>
<reference evidence="1 2" key="1">
    <citation type="submission" date="2021-01" db="EMBL/GenBank/DDBJ databases">
        <title>Paenibacillus sp.nov. isolated from the rhizosphere soil of tomato plant.</title>
        <authorList>
            <person name="Thin K.K."/>
            <person name="Zhang X."/>
            <person name="He S."/>
        </authorList>
    </citation>
    <scope>NUCLEOTIDE SEQUENCE [LARGE SCALE GENOMIC DNA]</scope>
    <source>
        <strain evidence="1 2">DXFW5</strain>
    </source>
</reference>
<protein>
    <recommendedName>
        <fullName evidence="3">Bacterial transcriptional activator domain-containing protein</fullName>
    </recommendedName>
</protein>
<keyword evidence="2" id="KW-1185">Reference proteome</keyword>
<comment type="caution">
    <text evidence="1">The sequence shown here is derived from an EMBL/GenBank/DDBJ whole genome shotgun (WGS) entry which is preliminary data.</text>
</comment>
<dbReference type="RefSeq" id="WP_155607868.1">
    <property type="nucleotide sequence ID" value="NZ_JADCNN020000012.1"/>
</dbReference>
<dbReference type="Proteomes" id="UP001516620">
    <property type="component" value="Unassembled WGS sequence"/>
</dbReference>
<proteinExistence type="predicted"/>
<organism evidence="1 2">
    <name type="scientific">Paenibacillus rhizolycopersici</name>
    <dbReference type="NCBI Taxonomy" id="2780073"/>
    <lineage>
        <taxon>Bacteria</taxon>
        <taxon>Bacillati</taxon>
        <taxon>Bacillota</taxon>
        <taxon>Bacilli</taxon>
        <taxon>Bacillales</taxon>
        <taxon>Paenibacillaceae</taxon>
        <taxon>Paenibacillus</taxon>
    </lineage>
</organism>